<reference evidence="10" key="1">
    <citation type="journal article" date="2015" name="Nature">
        <title>Complex archaea that bridge the gap between prokaryotes and eukaryotes.</title>
        <authorList>
            <person name="Spang A."/>
            <person name="Saw J.H."/>
            <person name="Jorgensen S.L."/>
            <person name="Zaremba-Niedzwiedzka K."/>
            <person name="Martijn J."/>
            <person name="Lind A.E."/>
            <person name="van Eijk R."/>
            <person name="Schleper C."/>
            <person name="Guy L."/>
            <person name="Ettema T.J."/>
        </authorList>
    </citation>
    <scope>NUCLEOTIDE SEQUENCE</scope>
</reference>
<comment type="caution">
    <text evidence="10">The sequence shown here is derived from an EMBL/GenBank/DDBJ whole genome shotgun (WGS) entry which is preliminary data.</text>
</comment>
<dbReference type="Gene3D" id="3.40.50.280">
    <property type="entry name" value="Cobalamin-binding domain"/>
    <property type="match status" value="1"/>
</dbReference>
<dbReference type="InterPro" id="IPR013785">
    <property type="entry name" value="Aldolase_TIM"/>
</dbReference>
<dbReference type="InterPro" id="IPR006638">
    <property type="entry name" value="Elp3/MiaA/NifB-like_rSAM"/>
</dbReference>
<dbReference type="SFLD" id="SFLDG01082">
    <property type="entry name" value="B12-binding_domain_containing"/>
    <property type="match status" value="1"/>
</dbReference>
<evidence type="ECO:0000313" key="10">
    <source>
        <dbReference type="EMBL" id="KKN20003.1"/>
    </source>
</evidence>
<keyword evidence="7" id="KW-0411">Iron-sulfur</keyword>
<dbReference type="GO" id="GO:0046872">
    <property type="term" value="F:metal ion binding"/>
    <property type="evidence" value="ECO:0007669"/>
    <property type="project" value="UniProtKB-KW"/>
</dbReference>
<comment type="cofactor">
    <cofactor evidence="1">
        <name>[4Fe-4S] cluster</name>
        <dbReference type="ChEBI" id="CHEBI:49883"/>
    </cofactor>
</comment>
<dbReference type="SUPFAM" id="SSF102114">
    <property type="entry name" value="Radical SAM enzymes"/>
    <property type="match status" value="1"/>
</dbReference>
<dbReference type="SFLD" id="SFLDS00029">
    <property type="entry name" value="Radical_SAM"/>
    <property type="match status" value="1"/>
</dbReference>
<dbReference type="GO" id="GO:0005829">
    <property type="term" value="C:cytosol"/>
    <property type="evidence" value="ECO:0007669"/>
    <property type="project" value="TreeGrafter"/>
</dbReference>
<gene>
    <name evidence="10" type="ORF">LCGC14_0939960</name>
</gene>
<evidence type="ECO:0000256" key="4">
    <source>
        <dbReference type="ARBA" id="ARBA00022691"/>
    </source>
</evidence>
<dbReference type="InterPro" id="IPR006158">
    <property type="entry name" value="Cobalamin-bd"/>
</dbReference>
<evidence type="ECO:0000256" key="7">
    <source>
        <dbReference type="ARBA" id="ARBA00023014"/>
    </source>
</evidence>
<evidence type="ECO:0000256" key="3">
    <source>
        <dbReference type="ARBA" id="ARBA00022679"/>
    </source>
</evidence>
<keyword evidence="5" id="KW-0479">Metal-binding</keyword>
<dbReference type="InterPro" id="IPR007197">
    <property type="entry name" value="rSAM"/>
</dbReference>
<dbReference type="GO" id="GO:0003824">
    <property type="term" value="F:catalytic activity"/>
    <property type="evidence" value="ECO:0007669"/>
    <property type="project" value="InterPro"/>
</dbReference>
<accession>A0A0F9RRP3</accession>
<dbReference type="InterPro" id="IPR051198">
    <property type="entry name" value="BchE-like"/>
</dbReference>
<keyword evidence="3" id="KW-0808">Transferase</keyword>
<dbReference type="InterPro" id="IPR058240">
    <property type="entry name" value="rSAM_sf"/>
</dbReference>
<dbReference type="EMBL" id="LAZR01003282">
    <property type="protein sequence ID" value="KKN20003.1"/>
    <property type="molecule type" value="Genomic_DNA"/>
</dbReference>
<dbReference type="Pfam" id="PF04055">
    <property type="entry name" value="Radical_SAM"/>
    <property type="match status" value="1"/>
</dbReference>
<dbReference type="SFLD" id="SFLDG01123">
    <property type="entry name" value="methyltransferase_(Class_B)"/>
    <property type="match status" value="1"/>
</dbReference>
<sequence length="384" mass="42730">MNLLINPPAMIQSGYTPPPLGLLYLAAVDTETEVYDAALYRGGVQDVLDRKKPRVVGVPIYTAQRHDSLDVLRAAKAAGAITVAGGPHVAVMTDQLVEHYGDFIDHFVLGDGEAAWKEICDQWWDLPQVIQHRVKLDDLPLPAWEKVDLLAYPPRGSGVVRGNDLAVLPRISIVLGRGCTGHCAFCSSFWVNGKYRCHSKTWMGLNLQRLWDIGARHLVFQDDCLTADRQAVLGLCDLLAKNYSFSWHATTRVDCFDQKIALAMMDAGCYEISFGIESSTASVLKRMQKEIDPARAFEARDICRRVGIRFTALMMSGYPSQTPEMLSDDKEFLRKLQPDGHGTVGSTWVLPGTALYRECKEAGLLDDDFWLGPEPYYIYQGGLS</sequence>
<dbReference type="PROSITE" id="PS51332">
    <property type="entry name" value="B12_BINDING"/>
    <property type="match status" value="1"/>
</dbReference>
<evidence type="ECO:0000259" key="8">
    <source>
        <dbReference type="PROSITE" id="PS51332"/>
    </source>
</evidence>
<name>A0A0F9RRP3_9ZZZZ</name>
<organism evidence="10">
    <name type="scientific">marine sediment metagenome</name>
    <dbReference type="NCBI Taxonomy" id="412755"/>
    <lineage>
        <taxon>unclassified sequences</taxon>
        <taxon>metagenomes</taxon>
        <taxon>ecological metagenomes</taxon>
    </lineage>
</organism>
<protein>
    <submittedName>
        <fullName evidence="10">Uncharacterized protein</fullName>
    </submittedName>
</protein>
<dbReference type="PANTHER" id="PTHR43409">
    <property type="entry name" value="ANAEROBIC MAGNESIUM-PROTOPORPHYRIN IX MONOMETHYL ESTER CYCLASE-RELATED"/>
    <property type="match status" value="1"/>
</dbReference>
<evidence type="ECO:0000256" key="2">
    <source>
        <dbReference type="ARBA" id="ARBA00022603"/>
    </source>
</evidence>
<evidence type="ECO:0000259" key="9">
    <source>
        <dbReference type="PROSITE" id="PS51918"/>
    </source>
</evidence>
<feature type="domain" description="Radical SAM core" evidence="9">
    <location>
        <begin position="165"/>
        <end position="383"/>
    </location>
</feature>
<keyword evidence="4" id="KW-0949">S-adenosyl-L-methionine</keyword>
<keyword evidence="6" id="KW-0408">Iron</keyword>
<dbReference type="GO" id="GO:0051539">
    <property type="term" value="F:4 iron, 4 sulfur cluster binding"/>
    <property type="evidence" value="ECO:0007669"/>
    <property type="project" value="UniProtKB-KW"/>
</dbReference>
<proteinExistence type="predicted"/>
<dbReference type="Pfam" id="PF02310">
    <property type="entry name" value="B12-binding"/>
    <property type="match status" value="1"/>
</dbReference>
<keyword evidence="2" id="KW-0489">Methyltransferase</keyword>
<dbReference type="PANTHER" id="PTHR43409:SF7">
    <property type="entry name" value="BLL1977 PROTEIN"/>
    <property type="match status" value="1"/>
</dbReference>
<dbReference type="InterPro" id="IPR034466">
    <property type="entry name" value="Methyltransferase_Class_B"/>
</dbReference>
<dbReference type="PROSITE" id="PS51918">
    <property type="entry name" value="RADICAL_SAM"/>
    <property type="match status" value="1"/>
</dbReference>
<dbReference type="SMART" id="SM00729">
    <property type="entry name" value="Elp3"/>
    <property type="match status" value="1"/>
</dbReference>
<evidence type="ECO:0000256" key="6">
    <source>
        <dbReference type="ARBA" id="ARBA00023004"/>
    </source>
</evidence>
<dbReference type="CDD" id="cd02068">
    <property type="entry name" value="radical_SAM_B12_BD"/>
    <property type="match status" value="1"/>
</dbReference>
<dbReference type="GO" id="GO:0031419">
    <property type="term" value="F:cobalamin binding"/>
    <property type="evidence" value="ECO:0007669"/>
    <property type="project" value="InterPro"/>
</dbReference>
<dbReference type="Gene3D" id="3.20.20.70">
    <property type="entry name" value="Aldolase class I"/>
    <property type="match status" value="1"/>
</dbReference>
<evidence type="ECO:0000256" key="5">
    <source>
        <dbReference type="ARBA" id="ARBA00022723"/>
    </source>
</evidence>
<dbReference type="AlphaFoldDB" id="A0A0F9RRP3"/>
<feature type="domain" description="B12-binding" evidence="8">
    <location>
        <begin position="1"/>
        <end position="130"/>
    </location>
</feature>
<evidence type="ECO:0000256" key="1">
    <source>
        <dbReference type="ARBA" id="ARBA00001966"/>
    </source>
</evidence>